<dbReference type="Proteomes" id="UP001060085">
    <property type="component" value="Linkage Group LG06"/>
</dbReference>
<evidence type="ECO:0000313" key="1">
    <source>
        <dbReference type="EMBL" id="KAI5657532.1"/>
    </source>
</evidence>
<gene>
    <name evidence="1" type="ORF">M9H77_26325</name>
</gene>
<organism evidence="1 2">
    <name type="scientific">Catharanthus roseus</name>
    <name type="common">Madagascar periwinkle</name>
    <name type="synonym">Vinca rosea</name>
    <dbReference type="NCBI Taxonomy" id="4058"/>
    <lineage>
        <taxon>Eukaryota</taxon>
        <taxon>Viridiplantae</taxon>
        <taxon>Streptophyta</taxon>
        <taxon>Embryophyta</taxon>
        <taxon>Tracheophyta</taxon>
        <taxon>Spermatophyta</taxon>
        <taxon>Magnoliopsida</taxon>
        <taxon>eudicotyledons</taxon>
        <taxon>Gunneridae</taxon>
        <taxon>Pentapetalae</taxon>
        <taxon>asterids</taxon>
        <taxon>lamiids</taxon>
        <taxon>Gentianales</taxon>
        <taxon>Apocynaceae</taxon>
        <taxon>Rauvolfioideae</taxon>
        <taxon>Vinceae</taxon>
        <taxon>Catharanthinae</taxon>
        <taxon>Catharanthus</taxon>
    </lineage>
</organism>
<protein>
    <submittedName>
        <fullName evidence="1">Uncharacterized protein</fullName>
    </submittedName>
</protein>
<accession>A0ACC0AAP6</accession>
<evidence type="ECO:0000313" key="2">
    <source>
        <dbReference type="Proteomes" id="UP001060085"/>
    </source>
</evidence>
<comment type="caution">
    <text evidence="1">The sequence shown here is derived from an EMBL/GenBank/DDBJ whole genome shotgun (WGS) entry which is preliminary data.</text>
</comment>
<name>A0ACC0AAP6_CATRO</name>
<proteinExistence type="predicted"/>
<keyword evidence="2" id="KW-1185">Reference proteome</keyword>
<sequence>MQVSPQTLLYHVILNVTLHTNIITKLIIKYLVLLERCSPQCIICSLEIHRRQRASSDDVDGFFDFEVDLLEEGRSTWRAWPNRYLRGHCIMLYGGTAALGRARRGLKLRGFFEIEHSYGVWLILTTRCQNLIPMTSLCYEIRTFSMEPDCCITCSFEFWCRSCADVLICLDFPPALEPLM</sequence>
<dbReference type="EMBL" id="CM044706">
    <property type="protein sequence ID" value="KAI5657532.1"/>
    <property type="molecule type" value="Genomic_DNA"/>
</dbReference>
<reference evidence="2" key="1">
    <citation type="journal article" date="2023" name="Nat. Plants">
        <title>Single-cell RNA sequencing provides a high-resolution roadmap for understanding the multicellular compartmentation of specialized metabolism.</title>
        <authorList>
            <person name="Sun S."/>
            <person name="Shen X."/>
            <person name="Li Y."/>
            <person name="Li Y."/>
            <person name="Wang S."/>
            <person name="Li R."/>
            <person name="Zhang H."/>
            <person name="Shen G."/>
            <person name="Guo B."/>
            <person name="Wei J."/>
            <person name="Xu J."/>
            <person name="St-Pierre B."/>
            <person name="Chen S."/>
            <person name="Sun C."/>
        </authorList>
    </citation>
    <scope>NUCLEOTIDE SEQUENCE [LARGE SCALE GENOMIC DNA]</scope>
</reference>